<dbReference type="OrthoDB" id="823914at2"/>
<dbReference type="PATRIC" id="fig|1305737.6.peg.3458"/>
<keyword evidence="1" id="KW-0812">Transmembrane</keyword>
<feature type="transmembrane region" description="Helical" evidence="1">
    <location>
        <begin position="93"/>
        <end position="112"/>
    </location>
</feature>
<protein>
    <submittedName>
        <fullName evidence="2">Uncharacterized protein</fullName>
    </submittedName>
</protein>
<dbReference type="AlphaFoldDB" id="A0A0N8KF53"/>
<keyword evidence="1" id="KW-0472">Membrane</keyword>
<keyword evidence="1" id="KW-1133">Transmembrane helix</keyword>
<accession>A0A0N8KF53</accession>
<feature type="transmembrane region" description="Helical" evidence="1">
    <location>
        <begin position="118"/>
        <end position="138"/>
    </location>
</feature>
<reference evidence="2 3" key="1">
    <citation type="submission" date="2015-09" db="EMBL/GenBank/DDBJ databases">
        <title>Identification and resolution of microdiversity through metagenomic sequencing of parallel consortia.</title>
        <authorList>
            <person name="Nelson W.C."/>
            <person name="Romine M.F."/>
            <person name="Lindemann S.R."/>
        </authorList>
    </citation>
    <scope>NUCLEOTIDE SEQUENCE [LARGE SCALE GENOMIC DNA]</scope>
    <source>
        <strain evidence="2">HL-49</strain>
    </source>
</reference>
<feature type="transmembrane region" description="Helical" evidence="1">
    <location>
        <begin position="192"/>
        <end position="212"/>
    </location>
</feature>
<gene>
    <name evidence="2" type="ORF">HLUCCX10_13760</name>
</gene>
<feature type="transmembrane region" description="Helical" evidence="1">
    <location>
        <begin position="159"/>
        <end position="177"/>
    </location>
</feature>
<proteinExistence type="predicted"/>
<dbReference type="Proteomes" id="UP000050421">
    <property type="component" value="Unassembled WGS sequence"/>
</dbReference>
<evidence type="ECO:0000313" key="2">
    <source>
        <dbReference type="EMBL" id="KPQ13178.1"/>
    </source>
</evidence>
<evidence type="ECO:0000313" key="3">
    <source>
        <dbReference type="Proteomes" id="UP000050421"/>
    </source>
</evidence>
<organism evidence="2 3">
    <name type="scientific">Algoriphagus marincola HL-49</name>
    <dbReference type="NCBI Taxonomy" id="1305737"/>
    <lineage>
        <taxon>Bacteria</taxon>
        <taxon>Pseudomonadati</taxon>
        <taxon>Bacteroidota</taxon>
        <taxon>Cytophagia</taxon>
        <taxon>Cytophagales</taxon>
        <taxon>Cyclobacteriaceae</taxon>
        <taxon>Algoriphagus</taxon>
    </lineage>
</organism>
<dbReference type="STRING" id="1305737.GCA_000526355_01597"/>
<evidence type="ECO:0000256" key="1">
    <source>
        <dbReference type="SAM" id="Phobius"/>
    </source>
</evidence>
<comment type="caution">
    <text evidence="2">The sequence shown here is derived from an EMBL/GenBank/DDBJ whole genome shotgun (WGS) entry which is preliminary data.</text>
</comment>
<sequence>MRTLSSQEITLIDQRLESLKIQYLEIHHEIRDHYFTKLEKKPAEEFDPTFQQLNETFSWSVVKKMEKNLFKVAGKQIKERQWKMIKFWKADNSNFYITPLAISILLPMYILFDVEGVTLMMGIVGLIGLPISLFASRGEIKIIPKRFTAQFETAFSHQIFSMSGIFLGGTLLIYVAINNWNSSNPGEVGRVLIWFLAIPHVLHFLTLIRISLDWKLKKTT</sequence>
<dbReference type="EMBL" id="LJXT01000100">
    <property type="protein sequence ID" value="KPQ13178.1"/>
    <property type="molecule type" value="Genomic_DNA"/>
</dbReference>
<name>A0A0N8KF53_9BACT</name>